<keyword evidence="2" id="KW-1185">Reference proteome</keyword>
<gene>
    <name evidence="1" type="ORF">I2H38_13970</name>
</gene>
<organism evidence="1 2">
    <name type="scientific">Microvirga alba</name>
    <dbReference type="NCBI Taxonomy" id="2791025"/>
    <lineage>
        <taxon>Bacteria</taxon>
        <taxon>Pseudomonadati</taxon>
        <taxon>Pseudomonadota</taxon>
        <taxon>Alphaproteobacteria</taxon>
        <taxon>Hyphomicrobiales</taxon>
        <taxon>Methylobacteriaceae</taxon>
        <taxon>Microvirga</taxon>
    </lineage>
</organism>
<evidence type="ECO:0000313" key="2">
    <source>
        <dbReference type="Proteomes" id="UP000599312"/>
    </source>
</evidence>
<proteinExistence type="predicted"/>
<dbReference type="RefSeq" id="WP_196272464.1">
    <property type="nucleotide sequence ID" value="NZ_JADQDO010000006.1"/>
</dbReference>
<dbReference type="EMBL" id="JADQDO010000006">
    <property type="protein sequence ID" value="MBF9234481.1"/>
    <property type="molecule type" value="Genomic_DNA"/>
</dbReference>
<reference evidence="1" key="1">
    <citation type="submission" date="2020-11" db="EMBL/GenBank/DDBJ databases">
        <authorList>
            <person name="Kim M.K."/>
        </authorList>
    </citation>
    <scope>NUCLEOTIDE SEQUENCE</scope>
    <source>
        <strain evidence="1">BT350</strain>
    </source>
</reference>
<name>A0A931BNG0_9HYPH</name>
<protein>
    <submittedName>
        <fullName evidence="1">Uncharacterized protein</fullName>
    </submittedName>
</protein>
<comment type="caution">
    <text evidence="1">The sequence shown here is derived from an EMBL/GenBank/DDBJ whole genome shotgun (WGS) entry which is preliminary data.</text>
</comment>
<accession>A0A931BNG0</accession>
<evidence type="ECO:0000313" key="1">
    <source>
        <dbReference type="EMBL" id="MBF9234481.1"/>
    </source>
</evidence>
<dbReference type="AlphaFoldDB" id="A0A931BNG0"/>
<dbReference type="Proteomes" id="UP000599312">
    <property type="component" value="Unassembled WGS sequence"/>
</dbReference>
<sequence length="112" mass="12585">MMIPLTAFFLSTQMVVAVADRVPVLNFEPGCRHLAQLDLTVDPSYKNCVQEEKSARTQLSREWGQFAAADRTRCTEETNMTPGVAPSYVEVLECLNMARDVATTGQIRRPRH</sequence>